<evidence type="ECO:0000313" key="2">
    <source>
        <dbReference type="Proteomes" id="UP001153334"/>
    </source>
</evidence>
<comment type="caution">
    <text evidence="1">The sequence shown here is derived from an EMBL/GenBank/DDBJ whole genome shotgun (WGS) entry which is preliminary data.</text>
</comment>
<keyword evidence="2" id="KW-1185">Reference proteome</keyword>
<dbReference type="Proteomes" id="UP001153334">
    <property type="component" value="Unassembled WGS sequence"/>
</dbReference>
<dbReference type="EMBL" id="JAPESX010001146">
    <property type="protein sequence ID" value="KAJ8116951.1"/>
    <property type="molecule type" value="Genomic_DNA"/>
</dbReference>
<gene>
    <name evidence="1" type="ORF">ONZ43_g4321</name>
</gene>
<proteinExistence type="predicted"/>
<sequence length="681" mass="76903">MADELKSTEGLRKRQPCREFIESRLPKYHPAFANPHVRFNSYLDQYEPIPPPKSPKKSDIMKQPEELDLLPDSSASESTQQPFWERMLPDAMTQLKLNRDEPSRLAGTNNSIRSLTGWAEIISTLEVARARMTDHVDDGKMLLSLLPDTEYTSLIHCVFDVIFDAAKRTAEIREEVEDSLRQFREKLEDVEAVVAIFDTDEDVIAAAIQVLVSVLQAIEDIVDYYSTETRRKVTQALWRGSNYKADLSDCLSQIDASSKKLIEKANVSNFREIHRVSIKASEGLEKLKALELGQLELLKEQSRLADAQEQMAKDGQTIRVKQQKLAASLSREASANARNAAANEMNAAANLENAKTSALALNGVQRLFKEYVVMMSENERMKRLNAQLEVKNAHLSSKLIAERSRSRGRRPSPAPEPVSQDQLLQILDMPNAEESDIAHISNSVTLVDRRDQGQAENLVVDPQFRQWVVQTRSTELLVHGYMKPSRTTVSALSLFSAALVQNLQTVDRFCVVAFFCGQHNDFEDPLAGGVGLIKSLTTQLLHQHQFSRMGLARVAREVNLPLLESGFEDIEELCLLFGSLVRQLPSTVTLFCVLDSVNVYENPEYMQEMHVEKVLYEVLSLTQDRRVQTHVKILLTSPTDTTTIRTGFKEKDILSMVGQPRMDKRFDDERFARHVDGAFGS</sequence>
<reference evidence="1" key="1">
    <citation type="submission" date="2022-11" db="EMBL/GenBank/DDBJ databases">
        <title>Genome Sequence of Nemania bipapillata.</title>
        <authorList>
            <person name="Buettner E."/>
        </authorList>
    </citation>
    <scope>NUCLEOTIDE SEQUENCE</scope>
    <source>
        <strain evidence="1">CP14</strain>
    </source>
</reference>
<evidence type="ECO:0000313" key="1">
    <source>
        <dbReference type="EMBL" id="KAJ8116951.1"/>
    </source>
</evidence>
<organism evidence="1 2">
    <name type="scientific">Nemania bipapillata</name>
    <dbReference type="NCBI Taxonomy" id="110536"/>
    <lineage>
        <taxon>Eukaryota</taxon>
        <taxon>Fungi</taxon>
        <taxon>Dikarya</taxon>
        <taxon>Ascomycota</taxon>
        <taxon>Pezizomycotina</taxon>
        <taxon>Sordariomycetes</taxon>
        <taxon>Xylariomycetidae</taxon>
        <taxon>Xylariales</taxon>
        <taxon>Xylariaceae</taxon>
        <taxon>Nemania</taxon>
    </lineage>
</organism>
<name>A0ACC2IP84_9PEZI</name>
<protein>
    <submittedName>
        <fullName evidence="1">Uncharacterized protein</fullName>
    </submittedName>
</protein>
<accession>A0ACC2IP84</accession>